<evidence type="ECO:0000313" key="6">
    <source>
        <dbReference type="EMBL" id="KUJ09882.1"/>
    </source>
</evidence>
<dbReference type="CDD" id="cd08771">
    <property type="entry name" value="DLP_1"/>
    <property type="match status" value="1"/>
</dbReference>
<keyword evidence="2" id="KW-0342">GTP-binding</keyword>
<dbReference type="GO" id="GO:0005525">
    <property type="term" value="F:GTP binding"/>
    <property type="evidence" value="ECO:0007669"/>
    <property type="project" value="InterPro"/>
</dbReference>
<dbReference type="PRINTS" id="PR00195">
    <property type="entry name" value="DYNAMIN"/>
</dbReference>
<evidence type="ECO:0000256" key="1">
    <source>
        <dbReference type="ARBA" id="ARBA00022741"/>
    </source>
</evidence>
<dbReference type="Gene3D" id="3.40.50.300">
    <property type="entry name" value="P-loop containing nucleotide triphosphate hydrolases"/>
    <property type="match status" value="1"/>
</dbReference>
<dbReference type="GO" id="GO:0016020">
    <property type="term" value="C:membrane"/>
    <property type="evidence" value="ECO:0007669"/>
    <property type="project" value="TreeGrafter"/>
</dbReference>
<dbReference type="Gene3D" id="1.20.120.1240">
    <property type="entry name" value="Dynamin, middle domain"/>
    <property type="match status" value="1"/>
</dbReference>
<dbReference type="KEGG" id="psco:LY89DRAFT_700964"/>
<dbReference type="STRING" id="149040.A0A132BBT0"/>
<sequence>MPLRGKKENSATLADPVMLEKIDKLFACNVGNYIDLPQIVVVGDQSSGKSSGLEGLTDLPFPRDSTLCTRFATQIIFRRSSTSKISAWIIPAKSATTEHIEQVRTWSKEIETLDQKTFTEIMHEVHKIMEISNSDDPGRSNTFSEDVLCLEVSGPEQQHFSVIDVPGIFKRTTQGVTNKADMQMVKSMVQGYMENPRSVILAIIPANVDIATQEILEMAEEVDPEGQRTLGVLTKPDLVDKGTESGVGDLIEGRKHQLNLGWHLVRNPGQLELSDPTSDRHALEKGFFETVTPFNRLAKDRVGIPALKLRLQEVLATHTRREFPKVKAELNKKLKDCRASLLSLGASRDTTSDQREYLMDIVTRFQKVTSLALGARYWADQIFNGHPKLCLATRIVGCNETFSKAVEMLGHTYEFEVSSTIGGLDVSESEIEGRDTFRTRAIEPHNDIEDILCEEDELSVPLKHGIHDWLTSVYNESRGFELGTFDPSLLAITLTKQSMKWDSIALGYVSDAATIVHNFITDLLQLVCPDDRVRNGLMCLLIDELLERYKRAVDQVKFVLEVEKSKPATQNHYFNDTLEKCRQKRMQEAMSKKSFDDCTHGSVVRLDDIMVHHPMSNVEHTVQDLHDILRSYYQVAWKRVVDVICMQATEYHLMSGPATPLRLLSPSFLGKMTSEQMEEIAGEDARQKRQRKQLQKEIEELEKGKKILM</sequence>
<feature type="coiled-coil region" evidence="3">
    <location>
        <begin position="677"/>
        <end position="704"/>
    </location>
</feature>
<name>A0A132BBT0_MOLSC</name>
<dbReference type="OrthoDB" id="415706at2759"/>
<dbReference type="InterPro" id="IPR000375">
    <property type="entry name" value="Dynamin_stalk"/>
</dbReference>
<keyword evidence="3" id="KW-0175">Coiled coil</keyword>
<dbReference type="AlphaFoldDB" id="A0A132BBT0"/>
<dbReference type="Pfam" id="PF00350">
    <property type="entry name" value="Dynamin_N"/>
    <property type="match status" value="1"/>
</dbReference>
<reference evidence="6 7" key="1">
    <citation type="submission" date="2015-10" db="EMBL/GenBank/DDBJ databases">
        <title>Full genome of DAOMC 229536 Phialocephala scopiformis, a fungal endophyte of spruce producing the potent anti-insectan compound rugulosin.</title>
        <authorList>
            <consortium name="DOE Joint Genome Institute"/>
            <person name="Walker A.K."/>
            <person name="Frasz S.L."/>
            <person name="Seifert K.A."/>
            <person name="Miller J.D."/>
            <person name="Mondo S.J."/>
            <person name="Labutti K."/>
            <person name="Lipzen A."/>
            <person name="Dockter R."/>
            <person name="Kennedy M."/>
            <person name="Grigoriev I.V."/>
            <person name="Spatafora J.W."/>
        </authorList>
    </citation>
    <scope>NUCLEOTIDE SEQUENCE [LARGE SCALE GENOMIC DNA]</scope>
    <source>
        <strain evidence="6 7">CBS 120377</strain>
    </source>
</reference>
<gene>
    <name evidence="6" type="ORF">LY89DRAFT_700964</name>
</gene>
<proteinExistence type="predicted"/>
<evidence type="ECO:0000259" key="4">
    <source>
        <dbReference type="PROSITE" id="PS51388"/>
    </source>
</evidence>
<dbReference type="GO" id="GO:0008017">
    <property type="term" value="F:microtubule binding"/>
    <property type="evidence" value="ECO:0007669"/>
    <property type="project" value="TreeGrafter"/>
</dbReference>
<dbReference type="EMBL" id="KQ947430">
    <property type="protein sequence ID" value="KUJ09882.1"/>
    <property type="molecule type" value="Genomic_DNA"/>
</dbReference>
<dbReference type="GO" id="GO:0006897">
    <property type="term" value="P:endocytosis"/>
    <property type="evidence" value="ECO:0007669"/>
    <property type="project" value="TreeGrafter"/>
</dbReference>
<keyword evidence="7" id="KW-1185">Reference proteome</keyword>
<dbReference type="PROSITE" id="PS51718">
    <property type="entry name" value="G_DYNAMIN_2"/>
    <property type="match status" value="1"/>
</dbReference>
<dbReference type="InterPro" id="IPR045063">
    <property type="entry name" value="Dynamin_N"/>
</dbReference>
<dbReference type="GO" id="GO:0003924">
    <property type="term" value="F:GTPase activity"/>
    <property type="evidence" value="ECO:0007669"/>
    <property type="project" value="InterPro"/>
</dbReference>
<dbReference type="InterPro" id="IPR022812">
    <property type="entry name" value="Dynamin"/>
</dbReference>
<organism evidence="6 7">
    <name type="scientific">Mollisia scopiformis</name>
    <name type="common">Conifer needle endophyte fungus</name>
    <name type="synonym">Phialocephala scopiformis</name>
    <dbReference type="NCBI Taxonomy" id="149040"/>
    <lineage>
        <taxon>Eukaryota</taxon>
        <taxon>Fungi</taxon>
        <taxon>Dikarya</taxon>
        <taxon>Ascomycota</taxon>
        <taxon>Pezizomycotina</taxon>
        <taxon>Leotiomycetes</taxon>
        <taxon>Helotiales</taxon>
        <taxon>Mollisiaceae</taxon>
        <taxon>Mollisia</taxon>
    </lineage>
</organism>
<dbReference type="GO" id="GO:0005874">
    <property type="term" value="C:microtubule"/>
    <property type="evidence" value="ECO:0007669"/>
    <property type="project" value="TreeGrafter"/>
</dbReference>
<evidence type="ECO:0000256" key="2">
    <source>
        <dbReference type="ARBA" id="ARBA00023134"/>
    </source>
</evidence>
<dbReference type="SUPFAM" id="SSF52540">
    <property type="entry name" value="P-loop containing nucleoside triphosphate hydrolases"/>
    <property type="match status" value="1"/>
</dbReference>
<dbReference type="PANTHER" id="PTHR11566">
    <property type="entry name" value="DYNAMIN"/>
    <property type="match status" value="1"/>
</dbReference>
<dbReference type="PROSITE" id="PS51388">
    <property type="entry name" value="GED"/>
    <property type="match status" value="1"/>
</dbReference>
<dbReference type="InParanoid" id="A0A132BBT0"/>
<accession>A0A132BBT0</accession>
<dbReference type="SMART" id="SM00053">
    <property type="entry name" value="DYNc"/>
    <property type="match status" value="1"/>
</dbReference>
<feature type="domain" description="Dynamin-type G" evidence="5">
    <location>
        <begin position="33"/>
        <end position="324"/>
    </location>
</feature>
<protein>
    <submittedName>
        <fullName evidence="6">Uncharacterized protein</fullName>
    </submittedName>
</protein>
<dbReference type="InterPro" id="IPR020850">
    <property type="entry name" value="GED_dom"/>
</dbReference>
<evidence type="ECO:0000313" key="7">
    <source>
        <dbReference type="Proteomes" id="UP000070700"/>
    </source>
</evidence>
<evidence type="ECO:0000256" key="3">
    <source>
        <dbReference type="SAM" id="Coils"/>
    </source>
</evidence>
<dbReference type="InterPro" id="IPR027417">
    <property type="entry name" value="P-loop_NTPase"/>
</dbReference>
<dbReference type="Proteomes" id="UP000070700">
    <property type="component" value="Unassembled WGS sequence"/>
</dbReference>
<dbReference type="PANTHER" id="PTHR11566:SF215">
    <property type="entry name" value="DYNAMIN GTPASE"/>
    <property type="match status" value="1"/>
</dbReference>
<evidence type="ECO:0000259" key="5">
    <source>
        <dbReference type="PROSITE" id="PS51718"/>
    </source>
</evidence>
<dbReference type="FunFam" id="3.40.50.300:FF:001425">
    <property type="entry name" value="Dynamin GTPase, putative"/>
    <property type="match status" value="1"/>
</dbReference>
<keyword evidence="1" id="KW-0547">Nucleotide-binding</keyword>
<dbReference type="GO" id="GO:0000266">
    <property type="term" value="P:mitochondrial fission"/>
    <property type="evidence" value="ECO:0007669"/>
    <property type="project" value="TreeGrafter"/>
</dbReference>
<dbReference type="GO" id="GO:0005739">
    <property type="term" value="C:mitochondrion"/>
    <property type="evidence" value="ECO:0007669"/>
    <property type="project" value="TreeGrafter"/>
</dbReference>
<dbReference type="RefSeq" id="XP_018064237.1">
    <property type="nucleotide sequence ID" value="XM_018217157.1"/>
</dbReference>
<dbReference type="GO" id="GO:0016559">
    <property type="term" value="P:peroxisome fission"/>
    <property type="evidence" value="ECO:0007669"/>
    <property type="project" value="TreeGrafter"/>
</dbReference>
<feature type="domain" description="GED" evidence="4">
    <location>
        <begin position="622"/>
        <end position="709"/>
    </location>
</feature>
<dbReference type="GO" id="GO:0048312">
    <property type="term" value="P:intracellular distribution of mitochondria"/>
    <property type="evidence" value="ECO:0007669"/>
    <property type="project" value="TreeGrafter"/>
</dbReference>
<dbReference type="InterPro" id="IPR001401">
    <property type="entry name" value="Dynamin_GTPase"/>
</dbReference>
<dbReference type="Pfam" id="PF01031">
    <property type="entry name" value="Dynamin_M"/>
    <property type="match status" value="1"/>
</dbReference>
<dbReference type="InterPro" id="IPR030381">
    <property type="entry name" value="G_DYNAMIN_dom"/>
</dbReference>
<dbReference type="GeneID" id="28826883"/>